<sequence>MSLGRASGDGTGEDGRPAASVQREAGAELVPNAASMLQVLLPALKSLDGQLEAVWARQDTLNEVLNRLSAELEQFDELVLPPGGGAGARPEGGWEATESQLAAQRLRAARTKIAAVNATLKNVRTRLDGVSMLAQARILQTQQQQQR</sequence>
<evidence type="ECO:0000313" key="1">
    <source>
        <dbReference type="EMBL" id="KAJ2772754.1"/>
    </source>
</evidence>
<dbReference type="EMBL" id="JANBUJ010000321">
    <property type="protein sequence ID" value="KAJ2772754.1"/>
    <property type="molecule type" value="Genomic_DNA"/>
</dbReference>
<protein>
    <submittedName>
        <fullName evidence="1">Uncharacterized protein</fullName>
    </submittedName>
</protein>
<name>A0ACC1K3S9_9FUNG</name>
<reference evidence="1" key="1">
    <citation type="submission" date="2022-07" db="EMBL/GenBank/DDBJ databases">
        <title>Phylogenomic reconstructions and comparative analyses of Kickxellomycotina fungi.</title>
        <authorList>
            <person name="Reynolds N.K."/>
            <person name="Stajich J.E."/>
            <person name="Barry K."/>
            <person name="Grigoriev I.V."/>
            <person name="Crous P."/>
            <person name="Smith M.E."/>
        </authorList>
    </citation>
    <scope>NUCLEOTIDE SEQUENCE</scope>
    <source>
        <strain evidence="1">CBS 109366</strain>
    </source>
</reference>
<evidence type="ECO:0000313" key="2">
    <source>
        <dbReference type="Proteomes" id="UP001140234"/>
    </source>
</evidence>
<comment type="caution">
    <text evidence="1">The sequence shown here is derived from an EMBL/GenBank/DDBJ whole genome shotgun (WGS) entry which is preliminary data.</text>
</comment>
<accession>A0ACC1K3S9</accession>
<keyword evidence="2" id="KW-1185">Reference proteome</keyword>
<proteinExistence type="predicted"/>
<organism evidence="1 2">
    <name type="scientific">Coemansia nantahalensis</name>
    <dbReference type="NCBI Taxonomy" id="2789366"/>
    <lineage>
        <taxon>Eukaryota</taxon>
        <taxon>Fungi</taxon>
        <taxon>Fungi incertae sedis</taxon>
        <taxon>Zoopagomycota</taxon>
        <taxon>Kickxellomycotina</taxon>
        <taxon>Kickxellomycetes</taxon>
        <taxon>Kickxellales</taxon>
        <taxon>Kickxellaceae</taxon>
        <taxon>Coemansia</taxon>
    </lineage>
</organism>
<gene>
    <name evidence="1" type="ORF">IWQ57_001626</name>
</gene>
<dbReference type="Proteomes" id="UP001140234">
    <property type="component" value="Unassembled WGS sequence"/>
</dbReference>